<sequence length="506" mass="58399">MQDDQDLRDTNNISPCTSQRNIEENKLASNCIVNYFDMDNVEATEGVNVESEEDTDDENGNKLTQHHKILLHKYTNISLQDASIEFLQLIRRSQISKINANQILLFIKRLLPCPNTAPSNMTNLLNYLNIFNYFTTRKICILCRKDLKHYQAKCNDCLMAECKHVAHILDTDILSLLTCVVSRLADQIQKYKDSFSNNTYQQPYDIPFAKQYQQLLIKYPEQNLLSLILHVDGASLVKSTKLKLWLFTASIVELPPNIRMKRQNMILISMYIGYTELDVKLWLASSLTTINNLKKKLMSTLRCLGVHSKEAHKRQYRYCLQIQQRTQNTFLINGENAEKTSSNIFGHLGVSVLQDIIDIPLPSSVLIDYAHVTLLRHFRDVLRTISSSLSPAIRETIDVSLRTQQFPHTFGRKLRGIDELSYIKAVELRNLLLYAFLPNFIHYLTVNQIGFLSLLVLGIRLIHGDQILGDNTSVLANDLLITYYRDNEKYFQNHLNFVLHLHQHLG</sequence>
<reference evidence="1" key="1">
    <citation type="submission" date="2021-02" db="EMBL/GenBank/DDBJ databases">
        <authorList>
            <person name="Nowell W R."/>
        </authorList>
    </citation>
    <scope>NUCLEOTIDE SEQUENCE</scope>
</reference>
<protein>
    <submittedName>
        <fullName evidence="1">Uncharacterized protein</fullName>
    </submittedName>
</protein>
<dbReference type="InterPro" id="IPR009667">
    <property type="entry name" value="DUF1258"/>
</dbReference>
<dbReference type="Pfam" id="PF06869">
    <property type="entry name" value="DUF1258"/>
    <property type="match status" value="1"/>
</dbReference>
<dbReference type="EMBL" id="CAJOBG010039624">
    <property type="protein sequence ID" value="CAF4388367.1"/>
    <property type="molecule type" value="Genomic_DNA"/>
</dbReference>
<dbReference type="AlphaFoldDB" id="A0A820NCV0"/>
<feature type="non-terminal residue" evidence="1">
    <location>
        <position position="506"/>
    </location>
</feature>
<evidence type="ECO:0000313" key="2">
    <source>
        <dbReference type="Proteomes" id="UP000663866"/>
    </source>
</evidence>
<proteinExistence type="predicted"/>
<keyword evidence="2" id="KW-1185">Reference proteome</keyword>
<name>A0A820NCV0_9BILA</name>
<gene>
    <name evidence="1" type="ORF">OVN521_LOCUS34136</name>
</gene>
<organism evidence="1 2">
    <name type="scientific">Rotaria magnacalcarata</name>
    <dbReference type="NCBI Taxonomy" id="392030"/>
    <lineage>
        <taxon>Eukaryota</taxon>
        <taxon>Metazoa</taxon>
        <taxon>Spiralia</taxon>
        <taxon>Gnathifera</taxon>
        <taxon>Rotifera</taxon>
        <taxon>Eurotatoria</taxon>
        <taxon>Bdelloidea</taxon>
        <taxon>Philodinida</taxon>
        <taxon>Philodinidae</taxon>
        <taxon>Rotaria</taxon>
    </lineage>
</organism>
<dbReference type="Proteomes" id="UP000663866">
    <property type="component" value="Unassembled WGS sequence"/>
</dbReference>
<evidence type="ECO:0000313" key="1">
    <source>
        <dbReference type="EMBL" id="CAF4388367.1"/>
    </source>
</evidence>
<comment type="caution">
    <text evidence="1">The sequence shown here is derived from an EMBL/GenBank/DDBJ whole genome shotgun (WGS) entry which is preliminary data.</text>
</comment>
<accession>A0A820NCV0</accession>